<evidence type="ECO:0000256" key="1">
    <source>
        <dbReference type="ARBA" id="ARBA00023054"/>
    </source>
</evidence>
<feature type="coiled-coil region" evidence="3">
    <location>
        <begin position="201"/>
        <end position="228"/>
    </location>
</feature>
<accession>A0A8B6EMS2</accession>
<evidence type="ECO:0000256" key="2">
    <source>
        <dbReference type="ARBA" id="ARBA00046344"/>
    </source>
</evidence>
<dbReference type="EMBL" id="UYJE01005273">
    <property type="protein sequence ID" value="VDI35821.1"/>
    <property type="molecule type" value="Genomic_DNA"/>
</dbReference>
<evidence type="ECO:0000313" key="7">
    <source>
        <dbReference type="Proteomes" id="UP000596742"/>
    </source>
</evidence>
<dbReference type="Proteomes" id="UP000596742">
    <property type="component" value="Unassembled WGS sequence"/>
</dbReference>
<comment type="caution">
    <text evidence="6">The sequence shown here is derived from an EMBL/GenBank/DDBJ whole genome shotgun (WGS) entry which is preliminary data.</text>
</comment>
<reference evidence="6" key="1">
    <citation type="submission" date="2018-11" db="EMBL/GenBank/DDBJ databases">
        <authorList>
            <person name="Alioto T."/>
            <person name="Alioto T."/>
        </authorList>
    </citation>
    <scope>NUCLEOTIDE SEQUENCE</scope>
</reference>
<dbReference type="AlphaFoldDB" id="A0A8B6EMS2"/>
<feature type="coiled-coil region" evidence="3">
    <location>
        <begin position="284"/>
        <end position="359"/>
    </location>
</feature>
<evidence type="ECO:0000256" key="3">
    <source>
        <dbReference type="SAM" id="Coils"/>
    </source>
</evidence>
<name>A0A8B6EMS2_MYTGA</name>
<evidence type="ECO:0000256" key="4">
    <source>
        <dbReference type="SAM" id="MobiDB-lite"/>
    </source>
</evidence>
<dbReference type="InterPro" id="IPR029619">
    <property type="entry name" value="FAM81"/>
</dbReference>
<organism evidence="6 7">
    <name type="scientific">Mytilus galloprovincialis</name>
    <name type="common">Mediterranean mussel</name>
    <dbReference type="NCBI Taxonomy" id="29158"/>
    <lineage>
        <taxon>Eukaryota</taxon>
        <taxon>Metazoa</taxon>
        <taxon>Spiralia</taxon>
        <taxon>Lophotrochozoa</taxon>
        <taxon>Mollusca</taxon>
        <taxon>Bivalvia</taxon>
        <taxon>Autobranchia</taxon>
        <taxon>Pteriomorphia</taxon>
        <taxon>Mytilida</taxon>
        <taxon>Mytiloidea</taxon>
        <taxon>Mytilidae</taxon>
        <taxon>Mytilinae</taxon>
        <taxon>Mytilus</taxon>
    </lineage>
</organism>
<dbReference type="PANTHER" id="PTHR22420:SF4">
    <property type="entry name" value="PROTEIN FAM81A"/>
    <property type="match status" value="1"/>
</dbReference>
<keyword evidence="1 3" id="KW-0175">Coiled coil</keyword>
<keyword evidence="7" id="KW-1185">Reference proteome</keyword>
<dbReference type="OrthoDB" id="10014002at2759"/>
<dbReference type="EMBL" id="UYJE01001277">
    <property type="protein sequence ID" value="VDI00847.1"/>
    <property type="molecule type" value="Genomic_DNA"/>
</dbReference>
<evidence type="ECO:0008006" key="8">
    <source>
        <dbReference type="Google" id="ProtNLM"/>
    </source>
</evidence>
<evidence type="ECO:0000313" key="5">
    <source>
        <dbReference type="EMBL" id="VDI00847.1"/>
    </source>
</evidence>
<dbReference type="Gene3D" id="1.10.287.1490">
    <property type="match status" value="1"/>
</dbReference>
<dbReference type="PANTHER" id="PTHR22420">
    <property type="entry name" value="PROTEIN FAM81A"/>
    <property type="match status" value="1"/>
</dbReference>
<protein>
    <recommendedName>
        <fullName evidence="8">Protein FAM81A</fullName>
    </recommendedName>
</protein>
<comment type="similarity">
    <text evidence="2">Belongs to the FAM81 family.</text>
</comment>
<gene>
    <name evidence="5" type="ORF">MGAL_10B007960</name>
    <name evidence="6" type="ORF">MGAL_10B030473</name>
</gene>
<evidence type="ECO:0000313" key="6">
    <source>
        <dbReference type="EMBL" id="VDI35821.1"/>
    </source>
</evidence>
<sequence>MTHRGTLPALRAPYDTSEEPEYGNNRYRRSPQSQEQNQIVSFQQNNGGQTQRGDYHSRGPSRLDLLEERLGQQERNTATVMDRAFKIKEDVIDSLNFTHGTWQDEKHARSMLQEHIRTITAIVNKLNNDIASLDDQLRVRDNAAVGTNSAVKNLEVHHVASLTDLRGRIVRCDTSIAKLSSELRNCTDSLKQIGGTQQDNQNRLLDRIHNLESKIVQVNNMLDRNTSEQKMKLQHLEGDTGQQMSILDSKTRSVTDDMKNMINQFQAHQEGEREKLESRLFGHIEKMSAAKDTLIEKLERKMDENHYVTDARLQKVEEAIMEERARISELQHDIENKLMAKLDFSIRNQQEEFSKLKREVREGFATVHESISNMKTVMEGKRKILEDQLRKEISQIRKMVVLV</sequence>
<feature type="region of interest" description="Disordered" evidence="4">
    <location>
        <begin position="1"/>
        <end position="38"/>
    </location>
</feature>
<proteinExistence type="inferred from homology"/>